<protein>
    <submittedName>
        <fullName evidence="9">Sigma-70 family RNA polymerase sigma factor</fullName>
    </submittedName>
</protein>
<dbReference type="InterPro" id="IPR014284">
    <property type="entry name" value="RNA_pol_sigma-70_dom"/>
</dbReference>
<dbReference type="PANTHER" id="PTHR47756">
    <property type="entry name" value="BLL6612 PROTEIN-RELATED"/>
    <property type="match status" value="1"/>
</dbReference>
<feature type="region of interest" description="Disordered" evidence="5">
    <location>
        <begin position="1"/>
        <end position="52"/>
    </location>
</feature>
<dbReference type="EMBL" id="BAAABU010000001">
    <property type="protein sequence ID" value="GAA0208223.1"/>
    <property type="molecule type" value="Genomic_DNA"/>
</dbReference>
<dbReference type="Proteomes" id="UP001500416">
    <property type="component" value="Unassembled WGS sequence"/>
</dbReference>
<evidence type="ECO:0000256" key="3">
    <source>
        <dbReference type="ARBA" id="ARBA00023082"/>
    </source>
</evidence>
<comment type="similarity">
    <text evidence="1">Belongs to the sigma-70 factor family. ECF subfamily.</text>
</comment>
<accession>A0ABN0T0D3</accession>
<name>A0ABN0T0D3_9PSEU</name>
<dbReference type="InterPro" id="IPR046531">
    <property type="entry name" value="DUF6596"/>
</dbReference>
<dbReference type="InterPro" id="IPR013324">
    <property type="entry name" value="RNA_pol_sigma_r3/r4-like"/>
</dbReference>
<evidence type="ECO:0000259" key="6">
    <source>
        <dbReference type="Pfam" id="PF04542"/>
    </source>
</evidence>
<feature type="domain" description="RNA polymerase sigma-70 region 2" evidence="6">
    <location>
        <begin position="62"/>
        <end position="126"/>
    </location>
</feature>
<dbReference type="InterPro" id="IPR036388">
    <property type="entry name" value="WH-like_DNA-bd_sf"/>
</dbReference>
<dbReference type="SUPFAM" id="SSF88659">
    <property type="entry name" value="Sigma3 and sigma4 domains of RNA polymerase sigma factors"/>
    <property type="match status" value="1"/>
</dbReference>
<dbReference type="Pfam" id="PF04542">
    <property type="entry name" value="Sigma70_r2"/>
    <property type="match status" value="1"/>
</dbReference>
<dbReference type="InterPro" id="IPR007627">
    <property type="entry name" value="RNA_pol_sigma70_r2"/>
</dbReference>
<evidence type="ECO:0000259" key="8">
    <source>
        <dbReference type="Pfam" id="PF20239"/>
    </source>
</evidence>
<dbReference type="InterPro" id="IPR013325">
    <property type="entry name" value="RNA_pol_sigma_r2"/>
</dbReference>
<keyword evidence="4" id="KW-0804">Transcription</keyword>
<dbReference type="PANTHER" id="PTHR47756:SF2">
    <property type="entry name" value="BLL6612 PROTEIN"/>
    <property type="match status" value="1"/>
</dbReference>
<gene>
    <name evidence="9" type="ORF">GCM10010492_02260</name>
</gene>
<keyword evidence="10" id="KW-1185">Reference proteome</keyword>
<evidence type="ECO:0000256" key="5">
    <source>
        <dbReference type="SAM" id="MobiDB-lite"/>
    </source>
</evidence>
<reference evidence="9 10" key="1">
    <citation type="journal article" date="2019" name="Int. J. Syst. Evol. Microbiol.">
        <title>The Global Catalogue of Microorganisms (GCM) 10K type strain sequencing project: providing services to taxonomists for standard genome sequencing and annotation.</title>
        <authorList>
            <consortium name="The Broad Institute Genomics Platform"/>
            <consortium name="The Broad Institute Genome Sequencing Center for Infectious Disease"/>
            <person name="Wu L."/>
            <person name="Ma J."/>
        </authorList>
    </citation>
    <scope>NUCLEOTIDE SEQUENCE [LARGE SCALE GENOMIC DNA]</scope>
    <source>
        <strain evidence="9 10">JCM 3380</strain>
    </source>
</reference>
<dbReference type="RefSeq" id="WP_343931639.1">
    <property type="nucleotide sequence ID" value="NZ_BAAABU010000001.1"/>
</dbReference>
<dbReference type="Gene3D" id="1.10.10.10">
    <property type="entry name" value="Winged helix-like DNA-binding domain superfamily/Winged helix DNA-binding domain"/>
    <property type="match status" value="1"/>
</dbReference>
<keyword evidence="3" id="KW-0731">Sigma factor</keyword>
<keyword evidence="2" id="KW-0805">Transcription regulation</keyword>
<feature type="compositionally biased region" description="Basic and acidic residues" evidence="5">
    <location>
        <begin position="1"/>
        <end position="42"/>
    </location>
</feature>
<organism evidence="9 10">
    <name type="scientific">Saccharothrix mutabilis subsp. mutabilis</name>
    <dbReference type="NCBI Taxonomy" id="66855"/>
    <lineage>
        <taxon>Bacteria</taxon>
        <taxon>Bacillati</taxon>
        <taxon>Actinomycetota</taxon>
        <taxon>Actinomycetes</taxon>
        <taxon>Pseudonocardiales</taxon>
        <taxon>Pseudonocardiaceae</taxon>
        <taxon>Saccharothrix</taxon>
    </lineage>
</organism>
<evidence type="ECO:0000256" key="4">
    <source>
        <dbReference type="ARBA" id="ARBA00023163"/>
    </source>
</evidence>
<evidence type="ECO:0000256" key="1">
    <source>
        <dbReference type="ARBA" id="ARBA00010641"/>
    </source>
</evidence>
<proteinExistence type="inferred from homology"/>
<sequence>MPDDLGNRHTPDHPSPDHPSPDRHAPDRRIPDRPTPDRRSADCRTPVGGWSRGPEAAVEEVFRAERTRIVATLIRVTGDWDLAQDCVQDAFAQALERWPREGVPRSPGAWLTTTARNRAVDRLRRSAVEAAKLPLTLDDPVEDGFGDDVLRLVFTCCHPALSLEARVALTLHTVAGLSVSDIARAFLVTESTMAKRLVRARAKIRAARIPYRVPPAHQLPERTGGVLAVLYLLFNQGYSAVERWELCAEAISLTRTLVALMPDEPEAVGLLALMLLHDSRRAARLSGDDLVPFAEQDRSSWDAGRIAEGTALLDRALRRGRPGPYQVQAAIAACHVAADGPDWPQIALLYGRLVELAPSPVVALNRAVAVGEASGPAAGLALVDGLAGELAGHHLWHATRADLLRRLGRPGAAEAYRTAAGLAPTEAERRFLARRAEEAERG</sequence>
<evidence type="ECO:0000259" key="7">
    <source>
        <dbReference type="Pfam" id="PF08281"/>
    </source>
</evidence>
<feature type="domain" description="DUF6596" evidence="8">
    <location>
        <begin position="222"/>
        <end position="316"/>
    </location>
</feature>
<evidence type="ECO:0000313" key="9">
    <source>
        <dbReference type="EMBL" id="GAA0208223.1"/>
    </source>
</evidence>
<dbReference type="InterPro" id="IPR013249">
    <property type="entry name" value="RNA_pol_sigma70_r4_t2"/>
</dbReference>
<feature type="domain" description="RNA polymerase sigma factor 70 region 4 type 2" evidence="7">
    <location>
        <begin position="154"/>
        <end position="204"/>
    </location>
</feature>
<dbReference type="Pfam" id="PF20239">
    <property type="entry name" value="DUF6596"/>
    <property type="match status" value="1"/>
</dbReference>
<dbReference type="SUPFAM" id="SSF88946">
    <property type="entry name" value="Sigma2 domain of RNA polymerase sigma factors"/>
    <property type="match status" value="1"/>
</dbReference>
<dbReference type="NCBIfam" id="TIGR02937">
    <property type="entry name" value="sigma70-ECF"/>
    <property type="match status" value="1"/>
</dbReference>
<comment type="caution">
    <text evidence="9">The sequence shown here is derived from an EMBL/GenBank/DDBJ whole genome shotgun (WGS) entry which is preliminary data.</text>
</comment>
<dbReference type="Pfam" id="PF08281">
    <property type="entry name" value="Sigma70_r4_2"/>
    <property type="match status" value="1"/>
</dbReference>
<dbReference type="Gene3D" id="1.10.1740.10">
    <property type="match status" value="1"/>
</dbReference>
<evidence type="ECO:0000256" key="2">
    <source>
        <dbReference type="ARBA" id="ARBA00023015"/>
    </source>
</evidence>
<evidence type="ECO:0000313" key="10">
    <source>
        <dbReference type="Proteomes" id="UP001500416"/>
    </source>
</evidence>